<accession>A0A284S4S2</accession>
<proteinExistence type="predicted"/>
<keyword evidence="2" id="KW-1185">Reference proteome</keyword>
<dbReference type="EMBL" id="FUEG01000032">
    <property type="protein sequence ID" value="SJL15985.1"/>
    <property type="molecule type" value="Genomic_DNA"/>
</dbReference>
<gene>
    <name evidence="1" type="ORF">ARMOST_19499</name>
</gene>
<sequence length="232" mass="25673">MAPDGIRTTRIRDVLWPMEIAGTTSKRARPMLLESDRTPAGRLEEWAVALSKPEAQGRAITSPITCYLSGIPVATPLTAPCVKLPPFTARCLLQQTISRSSGESRSIQLTCGSRTVIRTLGEARTGERLGGEHRPLSRRFSCFIVGLEVEGQPCIYAYLFGSAMYLQLRVTPDGITVFVTRKITPNIMNMLSCHYCTEYERMFISPRETSGKTIGCARSYLFGCSTTPNKVR</sequence>
<dbReference type="Proteomes" id="UP000219338">
    <property type="component" value="Unassembled WGS sequence"/>
</dbReference>
<organism evidence="1 2">
    <name type="scientific">Armillaria ostoyae</name>
    <name type="common">Armillaria root rot fungus</name>
    <dbReference type="NCBI Taxonomy" id="47428"/>
    <lineage>
        <taxon>Eukaryota</taxon>
        <taxon>Fungi</taxon>
        <taxon>Dikarya</taxon>
        <taxon>Basidiomycota</taxon>
        <taxon>Agaricomycotina</taxon>
        <taxon>Agaricomycetes</taxon>
        <taxon>Agaricomycetidae</taxon>
        <taxon>Agaricales</taxon>
        <taxon>Marasmiineae</taxon>
        <taxon>Physalacriaceae</taxon>
        <taxon>Armillaria</taxon>
    </lineage>
</organism>
<evidence type="ECO:0000313" key="1">
    <source>
        <dbReference type="EMBL" id="SJL15985.1"/>
    </source>
</evidence>
<name>A0A284S4S2_ARMOS</name>
<reference evidence="2" key="1">
    <citation type="journal article" date="2017" name="Nat. Ecol. Evol.">
        <title>Genome expansion and lineage-specific genetic innovations in the forest pathogenic fungi Armillaria.</title>
        <authorList>
            <person name="Sipos G."/>
            <person name="Prasanna A.N."/>
            <person name="Walter M.C."/>
            <person name="O'Connor E."/>
            <person name="Balint B."/>
            <person name="Krizsan K."/>
            <person name="Kiss B."/>
            <person name="Hess J."/>
            <person name="Varga T."/>
            <person name="Slot J."/>
            <person name="Riley R."/>
            <person name="Boka B."/>
            <person name="Rigling D."/>
            <person name="Barry K."/>
            <person name="Lee J."/>
            <person name="Mihaltcheva S."/>
            <person name="LaButti K."/>
            <person name="Lipzen A."/>
            <person name="Waldron R."/>
            <person name="Moloney N.M."/>
            <person name="Sperisen C."/>
            <person name="Kredics L."/>
            <person name="Vagvoelgyi C."/>
            <person name="Patrignani A."/>
            <person name="Fitzpatrick D."/>
            <person name="Nagy I."/>
            <person name="Doyle S."/>
            <person name="Anderson J.B."/>
            <person name="Grigoriev I.V."/>
            <person name="Gueldener U."/>
            <person name="Muensterkoetter M."/>
            <person name="Nagy L.G."/>
        </authorList>
    </citation>
    <scope>NUCLEOTIDE SEQUENCE [LARGE SCALE GENOMIC DNA]</scope>
    <source>
        <strain evidence="2">C18/9</strain>
    </source>
</reference>
<dbReference type="AlphaFoldDB" id="A0A284S4S2"/>
<protein>
    <submittedName>
        <fullName evidence="1">Uncharacterized protein</fullName>
    </submittedName>
</protein>
<evidence type="ECO:0000313" key="2">
    <source>
        <dbReference type="Proteomes" id="UP000219338"/>
    </source>
</evidence>